<organism evidence="6 7">
    <name type="scientific">Prunus armeniaca</name>
    <name type="common">Apricot</name>
    <name type="synonym">Armeniaca vulgaris</name>
    <dbReference type="NCBI Taxonomy" id="36596"/>
    <lineage>
        <taxon>Eukaryota</taxon>
        <taxon>Viridiplantae</taxon>
        <taxon>Streptophyta</taxon>
        <taxon>Embryophyta</taxon>
        <taxon>Tracheophyta</taxon>
        <taxon>Spermatophyta</taxon>
        <taxon>Magnoliopsida</taxon>
        <taxon>eudicotyledons</taxon>
        <taxon>Gunneridae</taxon>
        <taxon>Pentapetalae</taxon>
        <taxon>rosids</taxon>
        <taxon>fabids</taxon>
        <taxon>Rosales</taxon>
        <taxon>Rosaceae</taxon>
        <taxon>Amygdaloideae</taxon>
        <taxon>Amygdaleae</taxon>
        <taxon>Prunus</taxon>
    </lineage>
</organism>
<evidence type="ECO:0000313" key="6">
    <source>
        <dbReference type="EMBL" id="CAB4307566.1"/>
    </source>
</evidence>
<reference evidence="7" key="1">
    <citation type="journal article" date="2020" name="Genome Biol.">
        <title>Gamete binning: chromosome-level and haplotype-resolved genome assembly enabled by high-throughput single-cell sequencing of gamete genomes.</title>
        <authorList>
            <person name="Campoy J.A."/>
            <person name="Sun H."/>
            <person name="Goel M."/>
            <person name="Jiao W.-B."/>
            <person name="Folz-Donahue K."/>
            <person name="Wang N."/>
            <person name="Rubio M."/>
            <person name="Liu C."/>
            <person name="Kukat C."/>
            <person name="Ruiz D."/>
            <person name="Huettel B."/>
            <person name="Schneeberger K."/>
        </authorList>
    </citation>
    <scope>NUCLEOTIDE SEQUENCE [LARGE SCALE GENOMIC DNA]</scope>
    <source>
        <strain evidence="7">cv. Rojo Pasion</strain>
    </source>
</reference>
<dbReference type="PANTHER" id="PTHR12741">
    <property type="entry name" value="LYST-INTERACTING PROTEIN LIP5 DOPAMINE RESPONSIVE PROTEIN DRG-1"/>
    <property type="match status" value="1"/>
</dbReference>
<name>A0A6J5X0J9_PRUAR</name>
<keyword evidence="2 4" id="KW-0472">Membrane</keyword>
<dbReference type="GO" id="GO:0005886">
    <property type="term" value="C:plasma membrane"/>
    <property type="evidence" value="ECO:0007669"/>
    <property type="project" value="TreeGrafter"/>
</dbReference>
<feature type="transmembrane region" description="Helical" evidence="4">
    <location>
        <begin position="497"/>
        <end position="516"/>
    </location>
</feature>
<keyword evidence="4" id="KW-1133">Transmembrane helix</keyword>
<evidence type="ECO:0000256" key="2">
    <source>
        <dbReference type="ARBA" id="ARBA00023136"/>
    </source>
</evidence>
<dbReference type="Pfam" id="PF14288">
    <property type="entry name" value="FKS1_dom1"/>
    <property type="match status" value="1"/>
</dbReference>
<dbReference type="SMART" id="SM01205">
    <property type="entry name" value="FKS1_dom1"/>
    <property type="match status" value="1"/>
</dbReference>
<evidence type="ECO:0000256" key="1">
    <source>
        <dbReference type="ARBA" id="ARBA00004308"/>
    </source>
</evidence>
<feature type="transmembrane region" description="Helical" evidence="4">
    <location>
        <begin position="552"/>
        <end position="573"/>
    </location>
</feature>
<evidence type="ECO:0000259" key="5">
    <source>
        <dbReference type="SMART" id="SM01205"/>
    </source>
</evidence>
<dbReference type="AlphaFoldDB" id="A0A6J5X0J9"/>
<comment type="subcellular location">
    <subcellularLocation>
        <location evidence="1">Endomembrane system</location>
    </subcellularLocation>
</comment>
<feature type="transmembrane region" description="Helical" evidence="4">
    <location>
        <begin position="627"/>
        <end position="646"/>
    </location>
</feature>
<dbReference type="PANTHER" id="PTHR12741:SF22">
    <property type="entry name" value="CALLOSE SYNTHASE 8-RELATED"/>
    <property type="match status" value="1"/>
</dbReference>
<dbReference type="GO" id="GO:0046527">
    <property type="term" value="F:glucosyltransferase activity"/>
    <property type="evidence" value="ECO:0007669"/>
    <property type="project" value="TreeGrafter"/>
</dbReference>
<keyword evidence="4" id="KW-0812">Transmembrane</keyword>
<evidence type="ECO:0000256" key="3">
    <source>
        <dbReference type="SAM" id="MobiDB-lite"/>
    </source>
</evidence>
<feature type="region of interest" description="Disordered" evidence="3">
    <location>
        <begin position="425"/>
        <end position="450"/>
    </location>
</feature>
<sequence length="719" mass="82627">MSEIVVAEPIYEDDPPEPERPITRSITMGTGSEHNHVPEPFESERLPASLASEIQRFLRVANLIESDEPRIAYLCRFHAFEIAHNMDRNSSGRGVRQFKTSLLQRLEQDEETTITKRKEMSDIRELRRVYHVYKEYIIKHDGAFHLENSHREKLIDARRIGSVLFEVLKTVSNTTGPQALANRGGVQTKSNDLFVPYNILPLDPGDSRQAIMQLPEIKAAVAAIRNIRGIPSANDFQRHGDFIDLFDFLQYCFGFQEGNVANQREHLLLLLANIHIRKTHKQTSVLKVALCEQEAQQYKLLYLGLYLLIWGEAANLRFMPECLCYIFHHMAYELHGMLTGAVSLTTWEKVMPAYGGQSESFLNNVVTPIYTVIKEEAKNSKSGTADHSTWRNYDDLNEYFWSPDCFQIGWPMRLDHDFFCIPSSKKPSKKPKAKKASASTGSVEERRKEDGEEDEVGALIIMACHELESPLQLFDKVIFEDVMSVFITSAFLKLIRVAIYLTTNAVEMVLFLVPSIRKYIEISNHRICTILSWWTQPGLYIGRGMQESQLSVLKYTLFWVLVLLSKFSFSYYFEVDKTTHRTNKTIMKIGGKKYEWHEVFPKVQSNAGAIVAVWAPIIVVYFMDTQIWYSVFCTIFGGVYGILHHLGEIRTLGMLRSRFHSLPSAFNISLIPASSRNDQKRKTGFFHSKFIKVSKTEKNGVAKFVLVWNQIINNSEWRT</sequence>
<dbReference type="EMBL" id="CAEKKB010000004">
    <property type="protein sequence ID" value="CAB4307566.1"/>
    <property type="molecule type" value="Genomic_DNA"/>
</dbReference>
<keyword evidence="7" id="KW-1185">Reference proteome</keyword>
<dbReference type="InterPro" id="IPR039431">
    <property type="entry name" value="Vta1/CALS_N"/>
</dbReference>
<feature type="compositionally biased region" description="Basic residues" evidence="3">
    <location>
        <begin position="426"/>
        <end position="435"/>
    </location>
</feature>
<gene>
    <name evidence="6" type="ORF">ORAREDHAP_LOCUS26332</name>
</gene>
<proteinExistence type="predicted"/>
<protein>
    <recommendedName>
        <fullName evidence="5">1,3-beta-glucan synthase component FKS1-like domain-containing protein</fullName>
    </recommendedName>
</protein>
<dbReference type="Gene3D" id="1.25.40.270">
    <property type="entry name" value="Vacuolar protein sorting-associated protein vta1"/>
    <property type="match status" value="1"/>
</dbReference>
<evidence type="ECO:0000313" key="7">
    <source>
        <dbReference type="Proteomes" id="UP000507245"/>
    </source>
</evidence>
<dbReference type="Proteomes" id="UP000507245">
    <property type="component" value="Unassembled WGS sequence"/>
</dbReference>
<dbReference type="OrthoDB" id="1880850at2759"/>
<dbReference type="InterPro" id="IPR026899">
    <property type="entry name" value="FKS1-like_dom1"/>
</dbReference>
<dbReference type="Pfam" id="PF04652">
    <property type="entry name" value="Vta1"/>
    <property type="match status" value="1"/>
</dbReference>
<dbReference type="InterPro" id="IPR023175">
    <property type="entry name" value="Vta1/CALS_N_sf"/>
</dbReference>
<accession>A0A6J5X0J9</accession>
<feature type="region of interest" description="Disordered" evidence="3">
    <location>
        <begin position="1"/>
        <end position="20"/>
    </location>
</feature>
<feature type="domain" description="1,3-beta-glucan synthase component FKS1-like" evidence="5">
    <location>
        <begin position="297"/>
        <end position="413"/>
    </location>
</feature>
<dbReference type="GO" id="GO:0012505">
    <property type="term" value="C:endomembrane system"/>
    <property type="evidence" value="ECO:0007669"/>
    <property type="project" value="UniProtKB-SubCell"/>
</dbReference>
<evidence type="ECO:0000256" key="4">
    <source>
        <dbReference type="SAM" id="Phobius"/>
    </source>
</evidence>